<dbReference type="CDD" id="cd16495">
    <property type="entry name" value="RING_CH-C4HC3_MARCH"/>
    <property type="match status" value="1"/>
</dbReference>
<keyword evidence="2" id="KW-0808">Transferase</keyword>
<evidence type="ECO:0000256" key="6">
    <source>
        <dbReference type="ARBA" id="ARBA00022786"/>
    </source>
</evidence>
<evidence type="ECO:0000256" key="7">
    <source>
        <dbReference type="ARBA" id="ARBA00022833"/>
    </source>
</evidence>
<dbReference type="Proteomes" id="UP000683925">
    <property type="component" value="Unassembled WGS sequence"/>
</dbReference>
<name>A0A8S1RUT8_PAROT</name>
<evidence type="ECO:0000256" key="8">
    <source>
        <dbReference type="ARBA" id="ARBA00022980"/>
    </source>
</evidence>
<dbReference type="InterPro" id="IPR011016">
    <property type="entry name" value="Znf_RING-CH"/>
</dbReference>
<dbReference type="SMART" id="SM00744">
    <property type="entry name" value="RINGv"/>
    <property type="match status" value="1"/>
</dbReference>
<keyword evidence="4" id="KW-0479">Metal-binding</keyword>
<dbReference type="EMBL" id="CAJJDP010000003">
    <property type="protein sequence ID" value="CAD8132771.1"/>
    <property type="molecule type" value="Genomic_DNA"/>
</dbReference>
<keyword evidence="3 12" id="KW-0812">Transmembrane</keyword>
<evidence type="ECO:0000256" key="5">
    <source>
        <dbReference type="ARBA" id="ARBA00022771"/>
    </source>
</evidence>
<keyword evidence="7" id="KW-0862">Zinc</keyword>
<sequence length="247" mass="28730">MDSTKERVEGTKAVVIEILGRIGNITQVKVYVVDHQRTLIRNVMGPVRKGDILELMECEREAKRIAKTSQSRIYCYYIYIIYIIMLIKIRPKNKNTTNQTFQNSFNASKQQICPQADETIQDFNELGLNVYHPSNNGKNLQTQMDEQMIIVENSQKKQIIVNLNKKTIKKVKRYIETPQIILERIKNTQTEQNPTCRICLEQDSLDKLISPCNCDGTIKYIHMDCLKTWLLSKFSIDNLIDSKVIRN</sequence>
<evidence type="ECO:0000259" key="13">
    <source>
        <dbReference type="PROSITE" id="PS51292"/>
    </source>
</evidence>
<keyword evidence="8" id="KW-0689">Ribosomal protein</keyword>
<dbReference type="GO" id="GO:0005840">
    <property type="term" value="C:ribosome"/>
    <property type="evidence" value="ECO:0007669"/>
    <property type="project" value="UniProtKB-KW"/>
</dbReference>
<dbReference type="GO" id="GO:0008270">
    <property type="term" value="F:zinc ion binding"/>
    <property type="evidence" value="ECO:0007669"/>
    <property type="project" value="UniProtKB-KW"/>
</dbReference>
<dbReference type="GO" id="GO:0003735">
    <property type="term" value="F:structural constituent of ribosome"/>
    <property type="evidence" value="ECO:0007669"/>
    <property type="project" value="InterPro"/>
</dbReference>
<feature type="domain" description="RING-CH-type" evidence="13">
    <location>
        <begin position="188"/>
        <end position="247"/>
    </location>
</feature>
<keyword evidence="6" id="KW-0833">Ubl conjugation pathway</keyword>
<feature type="transmembrane region" description="Helical" evidence="12">
    <location>
        <begin position="73"/>
        <end position="89"/>
    </location>
</feature>
<dbReference type="InterPro" id="IPR000289">
    <property type="entry name" value="Ribosomal_eS28"/>
</dbReference>
<organism evidence="14 15">
    <name type="scientific">Paramecium octaurelia</name>
    <dbReference type="NCBI Taxonomy" id="43137"/>
    <lineage>
        <taxon>Eukaryota</taxon>
        <taxon>Sar</taxon>
        <taxon>Alveolata</taxon>
        <taxon>Ciliophora</taxon>
        <taxon>Intramacronucleata</taxon>
        <taxon>Oligohymenophorea</taxon>
        <taxon>Peniculida</taxon>
        <taxon>Parameciidae</taxon>
        <taxon>Paramecium</taxon>
    </lineage>
</organism>
<keyword evidence="15" id="KW-1185">Reference proteome</keyword>
<keyword evidence="11" id="KW-0687">Ribonucleoprotein</keyword>
<evidence type="ECO:0000313" key="14">
    <source>
        <dbReference type="EMBL" id="CAD8132771.1"/>
    </source>
</evidence>
<dbReference type="Pfam" id="PF12906">
    <property type="entry name" value="RINGv"/>
    <property type="match status" value="1"/>
</dbReference>
<reference evidence="14" key="1">
    <citation type="submission" date="2021-01" db="EMBL/GenBank/DDBJ databases">
        <authorList>
            <consortium name="Genoscope - CEA"/>
            <person name="William W."/>
        </authorList>
    </citation>
    <scope>NUCLEOTIDE SEQUENCE</scope>
</reference>
<dbReference type="PANTHER" id="PTHR46065:SF3">
    <property type="entry name" value="FI20425P1"/>
    <property type="match status" value="1"/>
</dbReference>
<evidence type="ECO:0000256" key="12">
    <source>
        <dbReference type="SAM" id="Phobius"/>
    </source>
</evidence>
<keyword evidence="10 12" id="KW-0472">Membrane</keyword>
<evidence type="ECO:0000256" key="1">
    <source>
        <dbReference type="ARBA" id="ARBA00004370"/>
    </source>
</evidence>
<evidence type="ECO:0000256" key="2">
    <source>
        <dbReference type="ARBA" id="ARBA00022679"/>
    </source>
</evidence>
<dbReference type="GO" id="GO:0016740">
    <property type="term" value="F:transferase activity"/>
    <property type="evidence" value="ECO:0007669"/>
    <property type="project" value="UniProtKB-KW"/>
</dbReference>
<dbReference type="Pfam" id="PF01200">
    <property type="entry name" value="Ribosomal_S28e"/>
    <property type="match status" value="1"/>
</dbReference>
<dbReference type="PANTHER" id="PTHR46065">
    <property type="entry name" value="E3 UBIQUITIN-PROTEIN LIGASE MARCH 2/3 FAMILY MEMBER"/>
    <property type="match status" value="1"/>
</dbReference>
<dbReference type="AlphaFoldDB" id="A0A8S1RUT8"/>
<dbReference type="GO" id="GO:1990904">
    <property type="term" value="C:ribonucleoprotein complex"/>
    <property type="evidence" value="ECO:0007669"/>
    <property type="project" value="UniProtKB-KW"/>
</dbReference>
<evidence type="ECO:0000313" key="15">
    <source>
        <dbReference type="Proteomes" id="UP000683925"/>
    </source>
</evidence>
<evidence type="ECO:0000256" key="3">
    <source>
        <dbReference type="ARBA" id="ARBA00022692"/>
    </source>
</evidence>
<evidence type="ECO:0000256" key="9">
    <source>
        <dbReference type="ARBA" id="ARBA00022989"/>
    </source>
</evidence>
<evidence type="ECO:0000256" key="11">
    <source>
        <dbReference type="ARBA" id="ARBA00023274"/>
    </source>
</evidence>
<keyword evidence="9 12" id="KW-1133">Transmembrane helix</keyword>
<keyword evidence="5" id="KW-0863">Zinc-finger</keyword>
<comment type="caution">
    <text evidence="14">The sequence shown here is derived from an EMBL/GenBank/DDBJ whole genome shotgun (WGS) entry which is preliminary data.</text>
</comment>
<dbReference type="CDD" id="cd04457">
    <property type="entry name" value="S1_S28E"/>
    <property type="match status" value="1"/>
</dbReference>
<evidence type="ECO:0000256" key="10">
    <source>
        <dbReference type="ARBA" id="ARBA00023136"/>
    </source>
</evidence>
<dbReference type="OrthoDB" id="305776at2759"/>
<protein>
    <recommendedName>
        <fullName evidence="13">RING-CH-type domain-containing protein</fullName>
    </recommendedName>
</protein>
<dbReference type="GO" id="GO:0006412">
    <property type="term" value="P:translation"/>
    <property type="evidence" value="ECO:0007669"/>
    <property type="project" value="InterPro"/>
</dbReference>
<accession>A0A8S1RUT8</accession>
<comment type="subcellular location">
    <subcellularLocation>
        <location evidence="1">Membrane</location>
    </subcellularLocation>
</comment>
<evidence type="ECO:0000256" key="4">
    <source>
        <dbReference type="ARBA" id="ARBA00022723"/>
    </source>
</evidence>
<dbReference type="GO" id="GO:0016020">
    <property type="term" value="C:membrane"/>
    <property type="evidence" value="ECO:0007669"/>
    <property type="project" value="UniProtKB-SubCell"/>
</dbReference>
<proteinExistence type="predicted"/>
<dbReference type="PROSITE" id="PS51292">
    <property type="entry name" value="ZF_RING_CH"/>
    <property type="match status" value="1"/>
</dbReference>
<gene>
    <name evidence="14" type="ORF">POCTA_138.1.T0040118</name>
</gene>